<organism evidence="1 2">
    <name type="scientific">Stylosanthes scabra</name>
    <dbReference type="NCBI Taxonomy" id="79078"/>
    <lineage>
        <taxon>Eukaryota</taxon>
        <taxon>Viridiplantae</taxon>
        <taxon>Streptophyta</taxon>
        <taxon>Embryophyta</taxon>
        <taxon>Tracheophyta</taxon>
        <taxon>Spermatophyta</taxon>
        <taxon>Magnoliopsida</taxon>
        <taxon>eudicotyledons</taxon>
        <taxon>Gunneridae</taxon>
        <taxon>Pentapetalae</taxon>
        <taxon>rosids</taxon>
        <taxon>fabids</taxon>
        <taxon>Fabales</taxon>
        <taxon>Fabaceae</taxon>
        <taxon>Papilionoideae</taxon>
        <taxon>50 kb inversion clade</taxon>
        <taxon>dalbergioids sensu lato</taxon>
        <taxon>Dalbergieae</taxon>
        <taxon>Pterocarpus clade</taxon>
        <taxon>Stylosanthes</taxon>
    </lineage>
</organism>
<evidence type="ECO:0000313" key="1">
    <source>
        <dbReference type="EMBL" id="MED6124827.1"/>
    </source>
</evidence>
<reference evidence="1 2" key="1">
    <citation type="journal article" date="2023" name="Plants (Basel)">
        <title>Bridging the Gap: Combining Genomics and Transcriptomics Approaches to Understand Stylosanthes scabra, an Orphan Legume from the Brazilian Caatinga.</title>
        <authorList>
            <person name="Ferreira-Neto J.R.C."/>
            <person name="da Silva M.D."/>
            <person name="Binneck E."/>
            <person name="de Melo N.F."/>
            <person name="da Silva R.H."/>
            <person name="de Melo A.L.T.M."/>
            <person name="Pandolfi V."/>
            <person name="Bustamante F.O."/>
            <person name="Brasileiro-Vidal A.C."/>
            <person name="Benko-Iseppon A.M."/>
        </authorList>
    </citation>
    <scope>NUCLEOTIDE SEQUENCE [LARGE SCALE GENOMIC DNA]</scope>
    <source>
        <tissue evidence="1">Leaves</tissue>
    </source>
</reference>
<protein>
    <submittedName>
        <fullName evidence="1">Uncharacterized protein</fullName>
    </submittedName>
</protein>
<dbReference type="EMBL" id="JASCZI010030791">
    <property type="protein sequence ID" value="MED6124827.1"/>
    <property type="molecule type" value="Genomic_DNA"/>
</dbReference>
<accession>A0ABU6RLD9</accession>
<name>A0ABU6RLD9_9FABA</name>
<dbReference type="Proteomes" id="UP001341840">
    <property type="component" value="Unassembled WGS sequence"/>
</dbReference>
<gene>
    <name evidence="1" type="ORF">PIB30_062580</name>
</gene>
<keyword evidence="2" id="KW-1185">Reference proteome</keyword>
<proteinExistence type="predicted"/>
<sequence length="144" mass="16469">MIFMNQCRRVAALCDQGCRDDRPRHWGNVVPPSVTAALAMFFMKELRLLCGEEEGDDTLIEAVKTKELCQLGGFSFKSIEDDELLATIAGRKTLKNLKKGTGLKKLTPEILLKSQKPLLVLHQRSRSRRRRYLTWEGETFQPSF</sequence>
<comment type="caution">
    <text evidence="1">The sequence shown here is derived from an EMBL/GenBank/DDBJ whole genome shotgun (WGS) entry which is preliminary data.</text>
</comment>
<evidence type="ECO:0000313" key="2">
    <source>
        <dbReference type="Proteomes" id="UP001341840"/>
    </source>
</evidence>